<dbReference type="EMBL" id="CAJOBI010133445">
    <property type="protein sequence ID" value="CAF4735440.1"/>
    <property type="molecule type" value="Genomic_DNA"/>
</dbReference>
<proteinExistence type="predicted"/>
<evidence type="ECO:0000313" key="1">
    <source>
        <dbReference type="EMBL" id="CAF4735440.1"/>
    </source>
</evidence>
<dbReference type="EMBL" id="CAJOBI010153800">
    <property type="protein sequence ID" value="CAF4822440.1"/>
    <property type="molecule type" value="Genomic_DNA"/>
</dbReference>
<comment type="caution">
    <text evidence="1">The sequence shown here is derived from an EMBL/GenBank/DDBJ whole genome shotgun (WGS) entry which is preliminary data.</text>
</comment>
<accession>A0A8S3ASA6</accession>
<protein>
    <submittedName>
        <fullName evidence="1">Uncharacterized protein</fullName>
    </submittedName>
</protein>
<evidence type="ECO:0000313" key="3">
    <source>
        <dbReference type="Proteomes" id="UP000676336"/>
    </source>
</evidence>
<name>A0A8S3ASA6_9BILA</name>
<evidence type="ECO:0000313" key="2">
    <source>
        <dbReference type="EMBL" id="CAF4822440.1"/>
    </source>
</evidence>
<sequence>MISRSDSLSLRQTPYLPNATQQYSDTYRMQQQQQVYNYSTRPTHFEQPNRYYPNRYPSMISPYSSYPSYSYPS</sequence>
<organism evidence="1 3">
    <name type="scientific">Rotaria magnacalcarata</name>
    <dbReference type="NCBI Taxonomy" id="392030"/>
    <lineage>
        <taxon>Eukaryota</taxon>
        <taxon>Metazoa</taxon>
        <taxon>Spiralia</taxon>
        <taxon>Gnathifera</taxon>
        <taxon>Rotifera</taxon>
        <taxon>Eurotatoria</taxon>
        <taxon>Bdelloidea</taxon>
        <taxon>Philodinida</taxon>
        <taxon>Philodinidae</taxon>
        <taxon>Rotaria</taxon>
    </lineage>
</organism>
<dbReference type="Proteomes" id="UP000676336">
    <property type="component" value="Unassembled WGS sequence"/>
</dbReference>
<gene>
    <name evidence="1" type="ORF">SMN809_LOCUS44472</name>
    <name evidence="2" type="ORF">SMN809_LOCUS48100</name>
</gene>
<dbReference type="AlphaFoldDB" id="A0A8S3ASA6"/>
<reference evidence="1" key="1">
    <citation type="submission" date="2021-02" db="EMBL/GenBank/DDBJ databases">
        <authorList>
            <person name="Nowell W R."/>
        </authorList>
    </citation>
    <scope>NUCLEOTIDE SEQUENCE</scope>
</reference>
<feature type="non-terminal residue" evidence="1">
    <location>
        <position position="73"/>
    </location>
</feature>